<dbReference type="STRING" id="626937.HMPREF3293_00830"/>
<dbReference type="PROSITE" id="PS50893">
    <property type="entry name" value="ABC_TRANSPORTER_2"/>
    <property type="match status" value="2"/>
</dbReference>
<comment type="caution">
    <text evidence="10">The sequence shown here is derived from an EMBL/GenBank/DDBJ whole genome shotgun (WGS) entry which is preliminary data.</text>
</comment>
<dbReference type="EMBL" id="LSZW01000047">
    <property type="protein sequence ID" value="KXK66094.1"/>
    <property type="molecule type" value="Genomic_DNA"/>
</dbReference>
<dbReference type="PANTHER" id="PTHR43790:SF9">
    <property type="entry name" value="GALACTOFURANOSE TRANSPORTER ATP-BINDING PROTEIN YTFR"/>
    <property type="match status" value="1"/>
</dbReference>
<evidence type="ECO:0000313" key="10">
    <source>
        <dbReference type="EMBL" id="KXK66094.1"/>
    </source>
</evidence>
<dbReference type="Pfam" id="PF00005">
    <property type="entry name" value="ABC_tran"/>
    <property type="match status" value="2"/>
</dbReference>
<dbReference type="InterPro" id="IPR003593">
    <property type="entry name" value="AAA+_ATPase"/>
</dbReference>
<evidence type="ECO:0000256" key="5">
    <source>
        <dbReference type="ARBA" id="ARBA00022741"/>
    </source>
</evidence>
<keyword evidence="5" id="KW-0547">Nucleotide-binding</keyword>
<evidence type="ECO:0000313" key="11">
    <source>
        <dbReference type="Proteomes" id="UP000070366"/>
    </source>
</evidence>
<dbReference type="PANTHER" id="PTHR43790">
    <property type="entry name" value="CARBOHYDRATE TRANSPORT ATP-BINDING PROTEIN MG119-RELATED"/>
    <property type="match status" value="1"/>
</dbReference>
<keyword evidence="4" id="KW-0677">Repeat</keyword>
<evidence type="ECO:0000259" key="9">
    <source>
        <dbReference type="PROSITE" id="PS50893"/>
    </source>
</evidence>
<dbReference type="CDD" id="cd03215">
    <property type="entry name" value="ABC_Carb_Monos_II"/>
    <property type="match status" value="1"/>
</dbReference>
<dbReference type="InterPro" id="IPR027417">
    <property type="entry name" value="P-loop_NTPase"/>
</dbReference>
<evidence type="ECO:0000256" key="8">
    <source>
        <dbReference type="ARBA" id="ARBA00023136"/>
    </source>
</evidence>
<dbReference type="PATRIC" id="fig|626937.4.peg.814"/>
<accession>A0A136Q672</accession>
<sequence>MNENVLEMHNIEKQFNGVPVLKKMNFSLKKGEVHALLGGNGAGKSTLMKILNGVYTKDAGQIRIDGQEADLHSVEDAHKKGIAMIYQEFSLLPAMSVAENIYITREWKKGGLIDDRKNMKKAEELLKWLEIDNIDPRVAVESLDVGYWQMVEIAKALSQDAKILVMDEPTSSLSKTETKALFKVIRQLKEKGISIIYISHRMAEVFEICDRVTILRDGVNVATVESRDTTMEEIIDKMLDAAAKTSFERVERNFEQSGDPVLRVRDFAYGNKLADVSFDLYPGEILGLAGLMGSGRTELVESIFGIRRNWTGDVAMRGEPIKSKKDAMNKGIALVPEDRRQEGLILQHSIKSNFMLPSVRQMRKGFLIDDKKGADISREYIEKLSIKADSIKQMAMLLSGGNQQKIVLGKWLARGPRVLILDEPTIGVDVAAKAEILRIIRQLADEGVAVLMISSELSELVAACDRILVLYNRTVNKELSGREIESEEVLHHAIQGL</sequence>
<protein>
    <submittedName>
        <fullName evidence="10">Putative sugar ABC transporter, ATP binding protein</fullName>
    </submittedName>
</protein>
<proteinExistence type="predicted"/>
<evidence type="ECO:0000256" key="7">
    <source>
        <dbReference type="ARBA" id="ARBA00022967"/>
    </source>
</evidence>
<dbReference type="PROSITE" id="PS00211">
    <property type="entry name" value="ABC_TRANSPORTER_1"/>
    <property type="match status" value="1"/>
</dbReference>
<dbReference type="GO" id="GO:0005886">
    <property type="term" value="C:plasma membrane"/>
    <property type="evidence" value="ECO:0007669"/>
    <property type="project" value="UniProtKB-SubCell"/>
</dbReference>
<dbReference type="Proteomes" id="UP000070366">
    <property type="component" value="Unassembled WGS sequence"/>
</dbReference>
<dbReference type="GO" id="GO:0016887">
    <property type="term" value="F:ATP hydrolysis activity"/>
    <property type="evidence" value="ECO:0007669"/>
    <property type="project" value="InterPro"/>
</dbReference>
<keyword evidence="7" id="KW-1278">Translocase</keyword>
<dbReference type="RefSeq" id="WP_066520113.1">
    <property type="nucleotide sequence ID" value="NZ_CABMOF010000003.1"/>
</dbReference>
<dbReference type="InterPro" id="IPR017871">
    <property type="entry name" value="ABC_transporter-like_CS"/>
</dbReference>
<dbReference type="FunFam" id="3.40.50.300:FF:000127">
    <property type="entry name" value="Ribose import ATP-binding protein RbsA"/>
    <property type="match status" value="1"/>
</dbReference>
<keyword evidence="3" id="KW-1003">Cell membrane</keyword>
<evidence type="ECO:0000256" key="6">
    <source>
        <dbReference type="ARBA" id="ARBA00022840"/>
    </source>
</evidence>
<name>A0A136Q672_9FIRM</name>
<dbReference type="GO" id="GO:0005524">
    <property type="term" value="F:ATP binding"/>
    <property type="evidence" value="ECO:0007669"/>
    <property type="project" value="UniProtKB-KW"/>
</dbReference>
<reference evidence="10 11" key="1">
    <citation type="submission" date="2016-02" db="EMBL/GenBank/DDBJ databases">
        <authorList>
            <person name="Wen L."/>
            <person name="He K."/>
            <person name="Yang H."/>
        </authorList>
    </citation>
    <scope>NUCLEOTIDE SEQUENCE [LARGE SCALE GENOMIC DNA]</scope>
    <source>
        <strain evidence="10 11">DSM 22607</strain>
    </source>
</reference>
<dbReference type="OrthoDB" id="9771863at2"/>
<dbReference type="InterPro" id="IPR003439">
    <property type="entry name" value="ABC_transporter-like_ATP-bd"/>
</dbReference>
<gene>
    <name evidence="10" type="ORF">HMPREF3293_00830</name>
</gene>
<dbReference type="Gene3D" id="3.40.50.300">
    <property type="entry name" value="P-loop containing nucleotide triphosphate hydrolases"/>
    <property type="match status" value="2"/>
</dbReference>
<feature type="domain" description="ABC transporter" evidence="9">
    <location>
        <begin position="256"/>
        <end position="497"/>
    </location>
</feature>
<dbReference type="InterPro" id="IPR050107">
    <property type="entry name" value="ABC_carbohydrate_import_ATPase"/>
</dbReference>
<evidence type="ECO:0000256" key="2">
    <source>
        <dbReference type="ARBA" id="ARBA00022448"/>
    </source>
</evidence>
<evidence type="ECO:0000256" key="3">
    <source>
        <dbReference type="ARBA" id="ARBA00022475"/>
    </source>
</evidence>
<keyword evidence="6" id="KW-0067">ATP-binding</keyword>
<dbReference type="KEGG" id="cmiu:B1H56_01175"/>
<keyword evidence="8" id="KW-0472">Membrane</keyword>
<keyword evidence="2" id="KW-0813">Transport</keyword>
<evidence type="ECO:0000256" key="4">
    <source>
        <dbReference type="ARBA" id="ARBA00022737"/>
    </source>
</evidence>
<evidence type="ECO:0000256" key="1">
    <source>
        <dbReference type="ARBA" id="ARBA00004202"/>
    </source>
</evidence>
<keyword evidence="11" id="KW-1185">Reference proteome</keyword>
<dbReference type="AlphaFoldDB" id="A0A136Q672"/>
<feature type="domain" description="ABC transporter" evidence="9">
    <location>
        <begin position="6"/>
        <end position="242"/>
    </location>
</feature>
<dbReference type="SMART" id="SM00382">
    <property type="entry name" value="AAA"/>
    <property type="match status" value="2"/>
</dbReference>
<comment type="subcellular location">
    <subcellularLocation>
        <location evidence="1">Cell membrane</location>
        <topology evidence="1">Peripheral membrane protein</topology>
    </subcellularLocation>
</comment>
<organism evidence="10 11">
    <name type="scientific">Christensenella minuta</name>
    <dbReference type="NCBI Taxonomy" id="626937"/>
    <lineage>
        <taxon>Bacteria</taxon>
        <taxon>Bacillati</taxon>
        <taxon>Bacillota</taxon>
        <taxon>Clostridia</taxon>
        <taxon>Christensenellales</taxon>
        <taxon>Christensenellaceae</taxon>
        <taxon>Christensenella</taxon>
    </lineage>
</organism>
<dbReference type="SUPFAM" id="SSF52540">
    <property type="entry name" value="P-loop containing nucleoside triphosphate hydrolases"/>
    <property type="match status" value="2"/>
</dbReference>
<dbReference type="CDD" id="cd03216">
    <property type="entry name" value="ABC_Carb_Monos_I"/>
    <property type="match status" value="1"/>
</dbReference>